<dbReference type="InterPro" id="IPR027806">
    <property type="entry name" value="HARBI1_dom"/>
</dbReference>
<keyword evidence="6" id="KW-0378">Hydrolase</keyword>
<feature type="domain" description="DDE Tnp4" evidence="8">
    <location>
        <begin position="251"/>
        <end position="414"/>
    </location>
</feature>
<dbReference type="Pfam" id="PF13359">
    <property type="entry name" value="DDE_Tnp_4"/>
    <property type="match status" value="1"/>
</dbReference>
<evidence type="ECO:0000256" key="6">
    <source>
        <dbReference type="ARBA" id="ARBA00022801"/>
    </source>
</evidence>
<comment type="subcellular location">
    <subcellularLocation>
        <location evidence="2">Nucleus</location>
    </subcellularLocation>
</comment>
<evidence type="ECO:0000256" key="3">
    <source>
        <dbReference type="ARBA" id="ARBA00006958"/>
    </source>
</evidence>
<evidence type="ECO:0000256" key="1">
    <source>
        <dbReference type="ARBA" id="ARBA00001968"/>
    </source>
</evidence>
<dbReference type="InterPro" id="IPR045249">
    <property type="entry name" value="HARBI1-like"/>
</dbReference>
<evidence type="ECO:0000256" key="5">
    <source>
        <dbReference type="ARBA" id="ARBA00022723"/>
    </source>
</evidence>
<protein>
    <submittedName>
        <fullName evidence="9">Putative nuclease HARBI1</fullName>
    </submittedName>
</protein>
<dbReference type="STRING" id="50429.A0A2B4SB92"/>
<evidence type="ECO:0000256" key="4">
    <source>
        <dbReference type="ARBA" id="ARBA00022722"/>
    </source>
</evidence>
<evidence type="ECO:0000313" key="10">
    <source>
        <dbReference type="Proteomes" id="UP000225706"/>
    </source>
</evidence>
<dbReference type="GO" id="GO:0004518">
    <property type="term" value="F:nuclease activity"/>
    <property type="evidence" value="ECO:0007669"/>
    <property type="project" value="UniProtKB-KW"/>
</dbReference>
<keyword evidence="5" id="KW-0479">Metal-binding</keyword>
<evidence type="ECO:0000313" key="9">
    <source>
        <dbReference type="EMBL" id="PFX26646.1"/>
    </source>
</evidence>
<sequence length="483" mass="54794">MVLNPVQREALQNATSIGSLAACAGVKQRSNFTSLSASISSNSLIHFFLVSDGTSSSQLSPSCQSSSIAIFALIRTAAAHSNRMKYSSELARDHSLCQLHRNVTVPRPVRSCRRLKRNSGWWQNVCNIYSDARFKKTFRVSRGTFNFILRRIEPFLIRQTVTEEPISPALRLAICLYRLSRGDYFYTIAEMSGLGVSTISSICQEVCQVLVDHLWNENVSSHMPQTEEEFKQKILDMEEFWQFPCCWTASDGCHIPMKCPPGGLQSCKEYHNFKNFYSIVLMAMVDSHYRFVWGSCGFPGNSHDAVIFRSTDLWTRIQEGLIPVIGKTVGDVTVPPLVVGDSAFPLRTWLMKPYTNAILTPKQRYFNYRLSRARMVTEGAYGQLKGRWRVLLRKSESSQDNVRLTTLACMVLHNICIARGDAISKKLDLSLDANGQKRNREEIRKLLQMRNCSSIRDVSLEAKKVRNALCEKLWLEKETGKVC</sequence>
<dbReference type="GO" id="GO:0016787">
    <property type="term" value="F:hydrolase activity"/>
    <property type="evidence" value="ECO:0007669"/>
    <property type="project" value="UniProtKB-KW"/>
</dbReference>
<organism evidence="9 10">
    <name type="scientific">Stylophora pistillata</name>
    <name type="common">Smooth cauliflower coral</name>
    <dbReference type="NCBI Taxonomy" id="50429"/>
    <lineage>
        <taxon>Eukaryota</taxon>
        <taxon>Metazoa</taxon>
        <taxon>Cnidaria</taxon>
        <taxon>Anthozoa</taxon>
        <taxon>Hexacorallia</taxon>
        <taxon>Scleractinia</taxon>
        <taxon>Astrocoeniina</taxon>
        <taxon>Pocilloporidae</taxon>
        <taxon>Stylophora</taxon>
    </lineage>
</organism>
<dbReference type="EMBL" id="LSMT01000121">
    <property type="protein sequence ID" value="PFX26646.1"/>
    <property type="molecule type" value="Genomic_DNA"/>
</dbReference>
<name>A0A2B4SB92_STYPI</name>
<dbReference type="PANTHER" id="PTHR22930">
    <property type="match status" value="1"/>
</dbReference>
<gene>
    <name evidence="9" type="primary">harbi1</name>
    <name evidence="9" type="ORF">AWC38_SpisGene8667</name>
</gene>
<reference evidence="10" key="1">
    <citation type="journal article" date="2017" name="bioRxiv">
        <title>Comparative analysis of the genomes of Stylophora pistillata and Acropora digitifera provides evidence for extensive differences between species of corals.</title>
        <authorList>
            <person name="Voolstra C.R."/>
            <person name="Li Y."/>
            <person name="Liew Y.J."/>
            <person name="Baumgarten S."/>
            <person name="Zoccola D."/>
            <person name="Flot J.-F."/>
            <person name="Tambutte S."/>
            <person name="Allemand D."/>
            <person name="Aranda M."/>
        </authorList>
    </citation>
    <scope>NUCLEOTIDE SEQUENCE [LARGE SCALE GENOMIC DNA]</scope>
</reference>
<evidence type="ECO:0000256" key="7">
    <source>
        <dbReference type="ARBA" id="ARBA00023242"/>
    </source>
</evidence>
<keyword evidence="7" id="KW-0539">Nucleus</keyword>
<accession>A0A2B4SB92</accession>
<evidence type="ECO:0000256" key="2">
    <source>
        <dbReference type="ARBA" id="ARBA00004123"/>
    </source>
</evidence>
<keyword evidence="10" id="KW-1185">Reference proteome</keyword>
<proteinExistence type="inferred from homology"/>
<dbReference type="GO" id="GO:0005634">
    <property type="term" value="C:nucleus"/>
    <property type="evidence" value="ECO:0007669"/>
    <property type="project" value="UniProtKB-SubCell"/>
</dbReference>
<comment type="caution">
    <text evidence="9">The sequence shown here is derived from an EMBL/GenBank/DDBJ whole genome shotgun (WGS) entry which is preliminary data.</text>
</comment>
<comment type="cofactor">
    <cofactor evidence="1">
        <name>a divalent metal cation</name>
        <dbReference type="ChEBI" id="CHEBI:60240"/>
    </cofactor>
</comment>
<keyword evidence="4" id="KW-0540">Nuclease</keyword>
<evidence type="ECO:0000259" key="8">
    <source>
        <dbReference type="Pfam" id="PF13359"/>
    </source>
</evidence>
<dbReference type="OrthoDB" id="5962804at2759"/>
<dbReference type="PANTHER" id="PTHR22930:SF85">
    <property type="entry name" value="GH03217P-RELATED"/>
    <property type="match status" value="1"/>
</dbReference>
<dbReference type="Proteomes" id="UP000225706">
    <property type="component" value="Unassembled WGS sequence"/>
</dbReference>
<comment type="similarity">
    <text evidence="3">Belongs to the HARBI1 family.</text>
</comment>
<dbReference type="AlphaFoldDB" id="A0A2B4SB92"/>
<dbReference type="GO" id="GO:0046872">
    <property type="term" value="F:metal ion binding"/>
    <property type="evidence" value="ECO:0007669"/>
    <property type="project" value="UniProtKB-KW"/>
</dbReference>